<dbReference type="Proteomes" id="UP000824264">
    <property type="component" value="Unassembled WGS sequence"/>
</dbReference>
<evidence type="ECO:0000313" key="6">
    <source>
        <dbReference type="EMBL" id="HIW79765.1"/>
    </source>
</evidence>
<dbReference type="PANTHER" id="PTHR30604">
    <property type="entry name" value="PROTEIN TRANSPORT PROTEIN HOFQ"/>
    <property type="match status" value="1"/>
</dbReference>
<dbReference type="InterPro" id="IPR051808">
    <property type="entry name" value="Type_IV_pilus_biogenesis"/>
</dbReference>
<feature type="chain" id="PRO_5039106599" evidence="4">
    <location>
        <begin position="24"/>
        <end position="299"/>
    </location>
</feature>
<feature type="non-terminal residue" evidence="6">
    <location>
        <position position="299"/>
    </location>
</feature>
<dbReference type="Gene3D" id="3.30.1370.130">
    <property type="match status" value="1"/>
</dbReference>
<organism evidence="6 7">
    <name type="scientific">Candidatus Bilophila faecipullorum</name>
    <dbReference type="NCBI Taxonomy" id="2838482"/>
    <lineage>
        <taxon>Bacteria</taxon>
        <taxon>Pseudomonadati</taxon>
        <taxon>Thermodesulfobacteriota</taxon>
        <taxon>Desulfovibrionia</taxon>
        <taxon>Desulfovibrionales</taxon>
        <taxon>Desulfovibrionaceae</taxon>
        <taxon>Bilophila</taxon>
    </lineage>
</organism>
<accession>A0A9D1R2G5</accession>
<protein>
    <submittedName>
        <fullName evidence="6">Secretin and TonB N-terminal domain-containing protein</fullName>
    </submittedName>
</protein>
<evidence type="ECO:0000259" key="5">
    <source>
        <dbReference type="SMART" id="SM00965"/>
    </source>
</evidence>
<dbReference type="AlphaFoldDB" id="A0A9D1R2G5"/>
<evidence type="ECO:0000256" key="3">
    <source>
        <dbReference type="ARBA" id="ARBA00023237"/>
    </source>
</evidence>
<dbReference type="Pfam" id="PF03958">
    <property type="entry name" value="Secretin_N"/>
    <property type="match status" value="1"/>
</dbReference>
<dbReference type="GO" id="GO:0019867">
    <property type="term" value="C:outer membrane"/>
    <property type="evidence" value="ECO:0007669"/>
    <property type="project" value="InterPro"/>
</dbReference>
<dbReference type="InterPro" id="IPR038591">
    <property type="entry name" value="NolW-like_sf"/>
</dbReference>
<feature type="domain" description="Secretin/TonB short N-terminal" evidence="5">
    <location>
        <begin position="102"/>
        <end position="150"/>
    </location>
</feature>
<dbReference type="PANTHER" id="PTHR30604:SF1">
    <property type="entry name" value="DNA UTILIZATION PROTEIN HOFQ"/>
    <property type="match status" value="1"/>
</dbReference>
<sequence length="299" mass="32574">MRQRTLFLLLACACVLLLAGCSAKKEQKQDPFMDHWKQLAQDAQGFSPAPSDLRPDPRVIMKHAEKRPQAVSRPLPAIPVTLKLHNVDVGVALRSLAAAAGVNVMLSPGVTGSVSLNVQKSPWRDVFQGLLKANGLQYRWQGNILQVLTAVEKQKEINLQTLDNQLAQQELISRQNAPLTVSVISVRYAEAAALQQSLTKFLTAANGQSGQSAVIEVDEHSNALIVQATEQDQQRIIQLVDNLDRPRPQVHLKAYIVEATKESARELGTQWGGIWRSAGLGGHNNHLWAGSGASGTQGQ</sequence>
<reference evidence="6" key="2">
    <citation type="submission" date="2021-04" db="EMBL/GenBank/DDBJ databases">
        <authorList>
            <person name="Gilroy R."/>
        </authorList>
    </citation>
    <scope>NUCLEOTIDE SEQUENCE</scope>
    <source>
        <strain evidence="6">ChiSxjej5B17-1746</strain>
    </source>
</reference>
<dbReference type="InterPro" id="IPR005644">
    <property type="entry name" value="NolW-like"/>
</dbReference>
<proteinExistence type="predicted"/>
<keyword evidence="3" id="KW-0998">Cell outer membrane</keyword>
<evidence type="ECO:0000256" key="2">
    <source>
        <dbReference type="ARBA" id="ARBA00023136"/>
    </source>
</evidence>
<dbReference type="EMBL" id="DXGI01000434">
    <property type="protein sequence ID" value="HIW79765.1"/>
    <property type="molecule type" value="Genomic_DNA"/>
</dbReference>
<name>A0A9D1R2G5_9BACT</name>
<gene>
    <name evidence="6" type="ORF">H9874_11590</name>
</gene>
<keyword evidence="2" id="KW-0472">Membrane</keyword>
<reference evidence="6" key="1">
    <citation type="journal article" date="2021" name="PeerJ">
        <title>Extensive microbial diversity within the chicken gut microbiome revealed by metagenomics and culture.</title>
        <authorList>
            <person name="Gilroy R."/>
            <person name="Ravi A."/>
            <person name="Getino M."/>
            <person name="Pursley I."/>
            <person name="Horton D.L."/>
            <person name="Alikhan N.F."/>
            <person name="Baker D."/>
            <person name="Gharbi K."/>
            <person name="Hall N."/>
            <person name="Watson M."/>
            <person name="Adriaenssens E.M."/>
            <person name="Foster-Nyarko E."/>
            <person name="Jarju S."/>
            <person name="Secka A."/>
            <person name="Antonio M."/>
            <person name="Oren A."/>
            <person name="Chaudhuri R.R."/>
            <person name="La Ragione R."/>
            <person name="Hildebrand F."/>
            <person name="Pallen M.J."/>
        </authorList>
    </citation>
    <scope>NUCLEOTIDE SEQUENCE</scope>
    <source>
        <strain evidence="6">ChiSxjej5B17-1746</strain>
    </source>
</reference>
<evidence type="ECO:0000256" key="4">
    <source>
        <dbReference type="SAM" id="SignalP"/>
    </source>
</evidence>
<dbReference type="InterPro" id="IPR011662">
    <property type="entry name" value="Secretin/TonB_short_N"/>
</dbReference>
<comment type="caution">
    <text evidence="6">The sequence shown here is derived from an EMBL/GenBank/DDBJ whole genome shotgun (WGS) entry which is preliminary data.</text>
</comment>
<dbReference type="Gene3D" id="3.30.1370.120">
    <property type="match status" value="1"/>
</dbReference>
<keyword evidence="1" id="KW-0813">Transport</keyword>
<evidence type="ECO:0000256" key="1">
    <source>
        <dbReference type="ARBA" id="ARBA00022448"/>
    </source>
</evidence>
<dbReference type="SMART" id="SM00965">
    <property type="entry name" value="STN"/>
    <property type="match status" value="1"/>
</dbReference>
<keyword evidence="4" id="KW-0732">Signal</keyword>
<dbReference type="PROSITE" id="PS51257">
    <property type="entry name" value="PROKAR_LIPOPROTEIN"/>
    <property type="match status" value="1"/>
</dbReference>
<evidence type="ECO:0000313" key="7">
    <source>
        <dbReference type="Proteomes" id="UP000824264"/>
    </source>
</evidence>
<feature type="signal peptide" evidence="4">
    <location>
        <begin position="1"/>
        <end position="23"/>
    </location>
</feature>